<comment type="caution">
    <text evidence="2">The sequence shown here is derived from an EMBL/GenBank/DDBJ whole genome shotgun (WGS) entry which is preliminary data.</text>
</comment>
<reference evidence="2 3" key="1">
    <citation type="submission" date="2013-02" db="EMBL/GenBank/DDBJ databases">
        <title>The Genome Sequence of Acinetobacter gerneri CIP 107464.</title>
        <authorList>
            <consortium name="The Broad Institute Genome Sequencing Platform"/>
            <consortium name="The Broad Institute Genome Sequencing Center for Infectious Disease"/>
            <person name="Cerqueira G."/>
            <person name="Feldgarden M."/>
            <person name="Courvalin P."/>
            <person name="Perichon B."/>
            <person name="Grillot-Courvalin C."/>
            <person name="Clermont D."/>
            <person name="Rocha E."/>
            <person name="Yoon E.-J."/>
            <person name="Nemec A."/>
            <person name="Walker B."/>
            <person name="Young S.K."/>
            <person name="Zeng Q."/>
            <person name="Gargeya S."/>
            <person name="Fitzgerald M."/>
            <person name="Haas B."/>
            <person name="Abouelleil A."/>
            <person name="Alvarado L."/>
            <person name="Arachchi H.M."/>
            <person name="Berlin A.M."/>
            <person name="Chapman S.B."/>
            <person name="Dewar J."/>
            <person name="Goldberg J."/>
            <person name="Griggs A."/>
            <person name="Gujja S."/>
            <person name="Hansen M."/>
            <person name="Howarth C."/>
            <person name="Imamovic A."/>
            <person name="Larimer J."/>
            <person name="McCowan C."/>
            <person name="Murphy C."/>
            <person name="Neiman D."/>
            <person name="Pearson M."/>
            <person name="Priest M."/>
            <person name="Roberts A."/>
            <person name="Saif S."/>
            <person name="Shea T."/>
            <person name="Sisk P."/>
            <person name="Sykes S."/>
            <person name="Wortman J."/>
            <person name="Nusbaum C."/>
            <person name="Birren B."/>
        </authorList>
    </citation>
    <scope>NUCLEOTIDE SEQUENCE [LARGE SCALE GENOMIC DNA]</scope>
    <source>
        <strain evidence="2 3">CIP 107464</strain>
    </source>
</reference>
<evidence type="ECO:0000313" key="2">
    <source>
        <dbReference type="EMBL" id="ENV33687.1"/>
    </source>
</evidence>
<keyword evidence="3" id="KW-1185">Reference proteome</keyword>
<protein>
    <recommendedName>
        <fullName evidence="1">DUF4145 domain-containing protein</fullName>
    </recommendedName>
</protein>
<sequence>MPDDVKKDFDEAKSVFNKSPKSAAALLRLALQKLCKHLGEKGENINDDLKNLVKKEKLSPELVKAADTVRITGNNAVHPGQMNDEDIDFVAAKLFTLINLIIKRAITEPKEIEDLYGLTPEKAREAVIKRDSPLDK</sequence>
<gene>
    <name evidence="2" type="ORF">F960_02066</name>
</gene>
<organism evidence="2 3">
    <name type="scientific">Acinetobacter gerneri DSM 14967 = CIP 107464 = MTCC 9824</name>
    <dbReference type="NCBI Taxonomy" id="1120926"/>
    <lineage>
        <taxon>Bacteria</taxon>
        <taxon>Pseudomonadati</taxon>
        <taxon>Pseudomonadota</taxon>
        <taxon>Gammaproteobacteria</taxon>
        <taxon>Moraxellales</taxon>
        <taxon>Moraxellaceae</taxon>
        <taxon>Acinetobacter</taxon>
    </lineage>
</organism>
<evidence type="ECO:0000313" key="3">
    <source>
        <dbReference type="Proteomes" id="UP000013117"/>
    </source>
</evidence>
<proteinExistence type="predicted"/>
<dbReference type="InterPro" id="IPR025285">
    <property type="entry name" value="DUF4145"/>
</dbReference>
<name>N8YA67_9GAMM</name>
<evidence type="ECO:0000259" key="1">
    <source>
        <dbReference type="Pfam" id="PF13643"/>
    </source>
</evidence>
<dbReference type="EMBL" id="APPN01000064">
    <property type="protein sequence ID" value="ENV33687.1"/>
    <property type="molecule type" value="Genomic_DNA"/>
</dbReference>
<feature type="domain" description="DUF4145" evidence="1">
    <location>
        <begin position="11"/>
        <end position="88"/>
    </location>
</feature>
<dbReference type="PATRIC" id="fig|1120926.3.peg.1992"/>
<dbReference type="Pfam" id="PF13643">
    <property type="entry name" value="DUF4145"/>
    <property type="match status" value="1"/>
</dbReference>
<accession>N8YA67</accession>
<dbReference type="eggNOG" id="ENOG502ZG4Y">
    <property type="taxonomic scope" value="Bacteria"/>
</dbReference>
<dbReference type="Proteomes" id="UP000013117">
    <property type="component" value="Unassembled WGS sequence"/>
</dbReference>
<dbReference type="HOGENOM" id="CLU_155031_0_0_6"/>
<dbReference type="AlphaFoldDB" id="N8YA67"/>